<evidence type="ECO:0000256" key="1">
    <source>
        <dbReference type="SAM" id="MobiDB-lite"/>
    </source>
</evidence>
<evidence type="ECO:0000313" key="3">
    <source>
        <dbReference type="EMBL" id="NMF98414.1"/>
    </source>
</evidence>
<dbReference type="InterPro" id="IPR001387">
    <property type="entry name" value="Cro/C1-type_HTH"/>
</dbReference>
<dbReference type="SMART" id="SM00530">
    <property type="entry name" value="HTH_XRE"/>
    <property type="match status" value="1"/>
</dbReference>
<reference evidence="3 4" key="1">
    <citation type="submission" date="2019-12" db="EMBL/GenBank/DDBJ databases">
        <title>Comparative genomics gives insights into the taxonomy of the Azoarcus-Aromatoleum group and reveals separate origins of nif in the plant-associated Azoarcus and non-plant-associated Aromatoleum sub-groups.</title>
        <authorList>
            <person name="Lafos M."/>
            <person name="Maluk M."/>
            <person name="Batista M."/>
            <person name="Junghare M."/>
            <person name="Carmona M."/>
            <person name="Faoro H."/>
            <person name="Cruz L.M."/>
            <person name="Battistoni F."/>
            <person name="De Souza E."/>
            <person name="Pedrosa F."/>
            <person name="Chen W.-M."/>
            <person name="Poole P.S."/>
            <person name="Dixon R.A."/>
            <person name="James E.K."/>
        </authorList>
    </citation>
    <scope>NUCLEOTIDE SEQUENCE [LARGE SCALE GENOMIC DNA]</scope>
    <source>
        <strain evidence="3 4">T</strain>
    </source>
</reference>
<proteinExistence type="predicted"/>
<evidence type="ECO:0000313" key="4">
    <source>
        <dbReference type="Proteomes" id="UP000634522"/>
    </source>
</evidence>
<dbReference type="Pfam" id="PF13560">
    <property type="entry name" value="HTH_31"/>
    <property type="match status" value="1"/>
</dbReference>
<evidence type="ECO:0000259" key="2">
    <source>
        <dbReference type="PROSITE" id="PS50943"/>
    </source>
</evidence>
<feature type="compositionally biased region" description="Polar residues" evidence="1">
    <location>
        <begin position="120"/>
        <end position="135"/>
    </location>
</feature>
<accession>A0ABX1NGM9</accession>
<organism evidence="3 4">
    <name type="scientific">Aromatoleum toluolicum</name>
    <dbReference type="NCBI Taxonomy" id="90060"/>
    <lineage>
        <taxon>Bacteria</taxon>
        <taxon>Pseudomonadati</taxon>
        <taxon>Pseudomonadota</taxon>
        <taxon>Betaproteobacteria</taxon>
        <taxon>Rhodocyclales</taxon>
        <taxon>Rhodocyclaceae</taxon>
        <taxon>Aromatoleum</taxon>
    </lineage>
</organism>
<dbReference type="Proteomes" id="UP000634522">
    <property type="component" value="Unassembled WGS sequence"/>
</dbReference>
<feature type="region of interest" description="Disordered" evidence="1">
    <location>
        <begin position="102"/>
        <end position="140"/>
    </location>
</feature>
<dbReference type="Gene3D" id="1.10.260.40">
    <property type="entry name" value="lambda repressor-like DNA-binding domains"/>
    <property type="match status" value="1"/>
</dbReference>
<dbReference type="PROSITE" id="PS50943">
    <property type="entry name" value="HTH_CROC1"/>
    <property type="match status" value="1"/>
</dbReference>
<keyword evidence="4" id="KW-1185">Reference proteome</keyword>
<feature type="domain" description="HTH cro/C1-type" evidence="2">
    <location>
        <begin position="35"/>
        <end position="91"/>
    </location>
</feature>
<feature type="region of interest" description="Disordered" evidence="1">
    <location>
        <begin position="188"/>
        <end position="229"/>
    </location>
</feature>
<dbReference type="EMBL" id="WTVS01000026">
    <property type="protein sequence ID" value="NMF98414.1"/>
    <property type="molecule type" value="Genomic_DNA"/>
</dbReference>
<gene>
    <name evidence="3" type="ORF">GPA27_13565</name>
</gene>
<comment type="caution">
    <text evidence="3">The sequence shown here is derived from an EMBL/GenBank/DDBJ whole genome shotgun (WGS) entry which is preliminary data.</text>
</comment>
<dbReference type="SUPFAM" id="SSF47413">
    <property type="entry name" value="lambda repressor-like DNA-binding domains"/>
    <property type="match status" value="1"/>
</dbReference>
<sequence length="229" mass="25185">MDALYTHPYNSVNTHAFNTLLHSDDMSARDTIRELVERRKEKTGQSLTAQAREMLMTQATLYRIISGDIQHPSYDKLKVIAKFYGCSVEDLESGAALALEAPAGEKSDKAPPENEPPSGESVNYDTVVSPSSNSPAHEPVPEYASPAITYEVIRDVVAGALRGFGVSYEALVNDEPAARRRIEAMLRTDSAETPAPQSLRMPAGSRFVKSRGGMISDRRSGDRRKKETR</sequence>
<protein>
    <submittedName>
        <fullName evidence="3">Helix-turn-helix domain-containing protein</fullName>
    </submittedName>
</protein>
<name>A0ABX1NGM9_9RHOO</name>
<dbReference type="InterPro" id="IPR010982">
    <property type="entry name" value="Lambda_DNA-bd_dom_sf"/>
</dbReference>
<feature type="compositionally biased region" description="Basic and acidic residues" evidence="1">
    <location>
        <begin position="103"/>
        <end position="112"/>
    </location>
</feature>